<dbReference type="PANTHER" id="PTHR23088">
    <property type="entry name" value="NITRILASE-RELATED"/>
    <property type="match status" value="1"/>
</dbReference>
<dbReference type="Pfam" id="PF00795">
    <property type="entry name" value="CN_hydrolase"/>
    <property type="match status" value="1"/>
</dbReference>
<dbReference type="InterPro" id="IPR003010">
    <property type="entry name" value="C-N_Hydrolase"/>
</dbReference>
<proteinExistence type="inferred from homology"/>
<gene>
    <name evidence="3" type="ORF">OR613_18970</name>
</gene>
<evidence type="ECO:0000313" key="3">
    <source>
        <dbReference type="EMBL" id="WBW60086.1"/>
    </source>
</evidence>
<dbReference type="RefSeq" id="WP_131047643.1">
    <property type="nucleotide sequence ID" value="NZ_CP112887.1"/>
</dbReference>
<organism evidence="3 4">
    <name type="scientific">Klebsiella electrica</name>
    <dbReference type="NCBI Taxonomy" id="1259973"/>
    <lineage>
        <taxon>Bacteria</taxon>
        <taxon>Pseudomonadati</taxon>
        <taxon>Pseudomonadota</taxon>
        <taxon>Gammaproteobacteria</taxon>
        <taxon>Enterobacterales</taxon>
        <taxon>Enterobacteriaceae</taxon>
        <taxon>Klebsiella/Raoultella group</taxon>
        <taxon>Klebsiella</taxon>
    </lineage>
</organism>
<feature type="domain" description="CN hydrolase" evidence="2">
    <location>
        <begin position="1"/>
        <end position="239"/>
    </location>
</feature>
<dbReference type="SUPFAM" id="SSF56317">
    <property type="entry name" value="Carbon-nitrogen hydrolase"/>
    <property type="match status" value="1"/>
</dbReference>
<dbReference type="InterPro" id="IPR047999">
    <property type="entry name" value="De_GSH_amidase"/>
</dbReference>
<accession>A0AAJ5QR26</accession>
<keyword evidence="4" id="KW-1185">Reference proteome</keyword>
<evidence type="ECO:0000256" key="1">
    <source>
        <dbReference type="ARBA" id="ARBA00010613"/>
    </source>
</evidence>
<reference evidence="3 4" key="1">
    <citation type="journal article" date="2023" name="Microbiol. Resour. Announc.">
        <title>Complete Genome Sequence of the First Colistin-Resistant Raoultella electrica Strain.</title>
        <authorList>
            <person name="Aldeia C."/>
            <person name="Campos-Madueno E.I."/>
            <person name="Sendi P."/>
            <person name="Endimiani A."/>
        </authorList>
    </citation>
    <scope>NUCLEOTIDE SEQUENCE [LARGE SCALE GENOMIC DNA]</scope>
    <source>
        <strain evidence="3 4">S2-IND-01-C</strain>
    </source>
</reference>
<dbReference type="PANTHER" id="PTHR23088:SF27">
    <property type="entry name" value="DEAMINATED GLUTATHIONE AMIDASE"/>
    <property type="match status" value="1"/>
</dbReference>
<evidence type="ECO:0000313" key="4">
    <source>
        <dbReference type="Proteomes" id="UP001210130"/>
    </source>
</evidence>
<dbReference type="CDD" id="cd07581">
    <property type="entry name" value="nitrilase_3"/>
    <property type="match status" value="1"/>
</dbReference>
<dbReference type="PROSITE" id="PS01227">
    <property type="entry name" value="UPF0012"/>
    <property type="match status" value="1"/>
</dbReference>
<sequence>MRVAAGQFAVTADWRVNARTCVALMHQAAGQGVSLLVLPEALLARDDSDPDLSVKSAQEMDGGFLQLLRDESRHHGLLTTVLTLHVPSGEGRATNTLVAIRQGEVIAQYQKLHLYDAFAMQESRLVDAGRQIPPLIDVDGVRVGLMTCYDLRFPELALTLALNGAEVLVLPTAWVRGPMKEYHWSTLLAARALDTTCYIVAAGECGTRNIGQSRIIDPMGTTMAGAGDGPQMITADISTASLRQLRERLPVLKNRRFAPPQLL</sequence>
<dbReference type="AlphaFoldDB" id="A0AAJ5QR26"/>
<evidence type="ECO:0000259" key="2">
    <source>
        <dbReference type="PROSITE" id="PS50263"/>
    </source>
</evidence>
<name>A0AAJ5QR26_9ENTR</name>
<comment type="similarity">
    <text evidence="1">Belongs to the carbon-nitrogen hydrolase superfamily. NIT1/NIT2 family.</text>
</comment>
<dbReference type="PROSITE" id="PS50263">
    <property type="entry name" value="CN_HYDROLASE"/>
    <property type="match status" value="1"/>
</dbReference>
<dbReference type="Proteomes" id="UP001210130">
    <property type="component" value="Chromosome"/>
</dbReference>
<dbReference type="InterPro" id="IPR036526">
    <property type="entry name" value="C-N_Hydrolase_sf"/>
</dbReference>
<dbReference type="InterPro" id="IPR001110">
    <property type="entry name" value="UPF0012_CS"/>
</dbReference>
<dbReference type="NCBIfam" id="NF033621">
    <property type="entry name" value="de_GSH_amidase"/>
    <property type="match status" value="1"/>
</dbReference>
<protein>
    <submittedName>
        <fullName evidence="3">Deaminated glutathione amidase</fullName>
    </submittedName>
</protein>
<dbReference type="Gene3D" id="3.60.110.10">
    <property type="entry name" value="Carbon-nitrogen hydrolase"/>
    <property type="match status" value="1"/>
</dbReference>
<dbReference type="EMBL" id="CP112887">
    <property type="protein sequence ID" value="WBW60086.1"/>
    <property type="molecule type" value="Genomic_DNA"/>
</dbReference>